<evidence type="ECO:0000313" key="1">
    <source>
        <dbReference type="EMBL" id="AUB31237.1"/>
    </source>
</evidence>
<dbReference type="RefSeq" id="WP_100916227.1">
    <property type="nucleotide sequence ID" value="NZ_CP025057.1"/>
</dbReference>
<sequence>MAKKTTKKIASKASRVLKDGRFSDQSKSVAASALSQVEDNKNTSDELASKASEILRDKGTFSDTSKSIAGSTLSQKEKK</sequence>
<protein>
    <submittedName>
        <fullName evidence="1">Uncharacterized protein</fullName>
    </submittedName>
</protein>
<name>A0A2K8SCN9_9MOLU</name>
<dbReference type="Proteomes" id="UP000231823">
    <property type="component" value="Chromosome"/>
</dbReference>
<dbReference type="EMBL" id="CP025057">
    <property type="protein sequence ID" value="AUB31237.1"/>
    <property type="molecule type" value="Genomic_DNA"/>
</dbReference>
<reference evidence="1 2" key="1">
    <citation type="submission" date="2017-12" db="EMBL/GenBank/DDBJ databases">
        <title>Complete genome sequence of Spiroplasma floricola 23-6 (ATCC 29989).</title>
        <authorList>
            <person name="Tsai Y.-M."/>
            <person name="Wu P.-S."/>
            <person name="Lo W.-S."/>
            <person name="Kuo C.-H."/>
        </authorList>
    </citation>
    <scope>NUCLEOTIDE SEQUENCE [LARGE SCALE GENOMIC DNA]</scope>
    <source>
        <strain evidence="1 2">23-6</strain>
    </source>
</reference>
<accession>A0A2K8SCN9</accession>
<proteinExistence type="predicted"/>
<keyword evidence="2" id="KW-1185">Reference proteome</keyword>
<evidence type="ECO:0000313" key="2">
    <source>
        <dbReference type="Proteomes" id="UP000231823"/>
    </source>
</evidence>
<dbReference type="KEGG" id="sfz:SFLOR_v1c01760"/>
<dbReference type="AlphaFoldDB" id="A0A2K8SCN9"/>
<organism evidence="1 2">
    <name type="scientific">Spiroplasma floricola 23-6</name>
    <dbReference type="NCBI Taxonomy" id="1336749"/>
    <lineage>
        <taxon>Bacteria</taxon>
        <taxon>Bacillati</taxon>
        <taxon>Mycoplasmatota</taxon>
        <taxon>Mollicutes</taxon>
        <taxon>Entomoplasmatales</taxon>
        <taxon>Spiroplasmataceae</taxon>
        <taxon>Spiroplasma</taxon>
    </lineage>
</organism>
<gene>
    <name evidence="1" type="ORF">SFLOR_v1c01760</name>
</gene>